<comment type="caution">
    <text evidence="3">The sequence shown here is derived from an EMBL/GenBank/DDBJ whole genome shotgun (WGS) entry which is preliminary data.</text>
</comment>
<dbReference type="Gene3D" id="2.80.10.50">
    <property type="match status" value="1"/>
</dbReference>
<protein>
    <recommendedName>
        <fullName evidence="2">Ricin B lectin domain-containing protein</fullName>
    </recommendedName>
</protein>
<keyword evidence="1" id="KW-0732">Signal</keyword>
<dbReference type="Pfam" id="PF00652">
    <property type="entry name" value="Ricin_B_lectin"/>
    <property type="match status" value="1"/>
</dbReference>
<sequence>MKNMKKTIVLLALIMSYFPLTPTAFAAAKSPAQVAEDCADPRPTQAGDIIYWDPECYLTFKSSKQVWGEATMPDKLGSGKSPIAYGCTSSGSVSVAGTKSSSTSFSFGLDIGGKKKFGDWEASVGPKLGWSWTWSTSDTHTHTAAVPLGSVGWIEVKEPLIEAVVDIDARYDGNKNELVKNAVVRVPDTSRSFAWLYQSRKMTDTELRDICGQDPPTTKTYDMWSAGGKAPYKNLLSGKCLAIGPTVPNGGLVVQRTCDGKAAQKWNAVKASNGYFTIRNNNGYCLTVPYNNGTPPGQNTQLMWWGCETRWDSGNQLWSVNPTKISGTYTFANQWTGLCLAPHSNEMTKNGGRVTIRKCV</sequence>
<gene>
    <name evidence="3" type="ORF">J2Z77_003114</name>
</gene>
<feature type="domain" description="Ricin B lectin" evidence="2">
    <location>
        <begin position="233"/>
        <end position="359"/>
    </location>
</feature>
<evidence type="ECO:0000313" key="3">
    <source>
        <dbReference type="EMBL" id="MBP2037314.1"/>
    </source>
</evidence>
<dbReference type="InterPro" id="IPR000772">
    <property type="entry name" value="Ricin_B_lectin"/>
</dbReference>
<accession>A0ABS4L5F9</accession>
<keyword evidence="4" id="KW-1185">Reference proteome</keyword>
<dbReference type="Proteomes" id="UP001519310">
    <property type="component" value="Unassembled WGS sequence"/>
</dbReference>
<organism evidence="3 4">
    <name type="scientific">Streptomyces avidinii</name>
    <dbReference type="NCBI Taxonomy" id="1895"/>
    <lineage>
        <taxon>Bacteria</taxon>
        <taxon>Bacillati</taxon>
        <taxon>Actinomycetota</taxon>
        <taxon>Actinomycetes</taxon>
        <taxon>Kitasatosporales</taxon>
        <taxon>Streptomycetaceae</taxon>
        <taxon>Streptomyces</taxon>
    </lineage>
</organism>
<feature type="chain" id="PRO_5046385782" description="Ricin B lectin domain-containing protein" evidence="1">
    <location>
        <begin position="27"/>
        <end position="360"/>
    </location>
</feature>
<dbReference type="PROSITE" id="PS50231">
    <property type="entry name" value="RICIN_B_LECTIN"/>
    <property type="match status" value="1"/>
</dbReference>
<dbReference type="EMBL" id="JAGGLQ010000004">
    <property type="protein sequence ID" value="MBP2037314.1"/>
    <property type="molecule type" value="Genomic_DNA"/>
</dbReference>
<dbReference type="SUPFAM" id="SSF50370">
    <property type="entry name" value="Ricin B-like lectins"/>
    <property type="match status" value="1"/>
</dbReference>
<reference evidence="3 4" key="1">
    <citation type="submission" date="2021-03" db="EMBL/GenBank/DDBJ databases">
        <title>Genomic Encyclopedia of Type Strains, Phase IV (KMG-IV): sequencing the most valuable type-strain genomes for metagenomic binning, comparative biology and taxonomic classification.</title>
        <authorList>
            <person name="Goeker M."/>
        </authorList>
    </citation>
    <scope>NUCLEOTIDE SEQUENCE [LARGE SCALE GENOMIC DNA]</scope>
    <source>
        <strain evidence="3 4">DSM 40526</strain>
    </source>
</reference>
<name>A0ABS4L5F9_STRAV</name>
<feature type="signal peptide" evidence="1">
    <location>
        <begin position="1"/>
        <end position="26"/>
    </location>
</feature>
<evidence type="ECO:0000313" key="4">
    <source>
        <dbReference type="Proteomes" id="UP001519310"/>
    </source>
</evidence>
<dbReference type="InterPro" id="IPR035992">
    <property type="entry name" value="Ricin_B-like_lectins"/>
</dbReference>
<evidence type="ECO:0000259" key="2">
    <source>
        <dbReference type="Pfam" id="PF00652"/>
    </source>
</evidence>
<evidence type="ECO:0000256" key="1">
    <source>
        <dbReference type="SAM" id="SignalP"/>
    </source>
</evidence>
<proteinExistence type="predicted"/>
<dbReference type="CDD" id="cd00161">
    <property type="entry name" value="beta-trefoil_Ricin-like"/>
    <property type="match status" value="1"/>
</dbReference>